<evidence type="ECO:0000256" key="7">
    <source>
        <dbReference type="ARBA" id="ARBA00022714"/>
    </source>
</evidence>
<dbReference type="Proteomes" id="UP000507470">
    <property type="component" value="Unassembled WGS sequence"/>
</dbReference>
<dbReference type="GO" id="GO:0005506">
    <property type="term" value="F:iron ion binding"/>
    <property type="evidence" value="ECO:0007669"/>
    <property type="project" value="InterPro"/>
</dbReference>
<proteinExistence type="inferred from homology"/>
<keyword evidence="8" id="KW-0479">Metal-binding</keyword>
<comment type="function">
    <text evidence="2">Catalyzes the first step of the osmoprotectant glycine betaine synthesis.</text>
</comment>
<evidence type="ECO:0000256" key="11">
    <source>
        <dbReference type="ARBA" id="ARBA00023014"/>
    </source>
</evidence>
<dbReference type="GO" id="GO:0019285">
    <property type="term" value="P:glycine betaine biosynthetic process from choline"/>
    <property type="evidence" value="ECO:0007669"/>
    <property type="project" value="UniProtKB-UniPathway"/>
</dbReference>
<dbReference type="UniPathway" id="UPA00529">
    <property type="reaction ID" value="UER00430"/>
</dbReference>
<dbReference type="PRINTS" id="PR00090">
    <property type="entry name" value="RNGDIOXGNASE"/>
</dbReference>
<reference evidence="16 17" key="1">
    <citation type="submission" date="2020-06" db="EMBL/GenBank/DDBJ databases">
        <authorList>
            <person name="Li R."/>
            <person name="Bekaert M."/>
        </authorList>
    </citation>
    <scope>NUCLEOTIDE SEQUENCE [LARGE SCALE GENOMIC DNA]</scope>
    <source>
        <strain evidence="17">wild</strain>
    </source>
</reference>
<dbReference type="EMBL" id="CACVKT020002809">
    <property type="protein sequence ID" value="CAC5380025.1"/>
    <property type="molecule type" value="Genomic_DNA"/>
</dbReference>
<dbReference type="GO" id="GO:0051537">
    <property type="term" value="F:2 iron, 2 sulfur cluster binding"/>
    <property type="evidence" value="ECO:0007669"/>
    <property type="project" value="UniProtKB-KW"/>
</dbReference>
<dbReference type="InterPro" id="IPR001663">
    <property type="entry name" value="Rng_hydr_dOase-A"/>
</dbReference>
<keyword evidence="17" id="KW-1185">Reference proteome</keyword>
<keyword evidence="11" id="KW-0411">Iron-sulfur</keyword>
<protein>
    <recommendedName>
        <fullName evidence="6">Choline monooxygenase, chloroplastic</fullName>
        <ecNumber evidence="5">1.14.15.7</ecNumber>
    </recommendedName>
</protein>
<comment type="pathway">
    <text evidence="3">Amine and polyamine biosynthesis; betaine biosynthesis via choline pathway; betaine aldehyde from choline (monooxygenase route): step 1/1.</text>
</comment>
<dbReference type="PANTHER" id="PTHR43756">
    <property type="entry name" value="CHOLINE MONOOXYGENASE, CHLOROPLASTIC"/>
    <property type="match status" value="1"/>
</dbReference>
<comment type="catalytic activity">
    <reaction evidence="12">
        <text>choline + 2 reduced [2Fe-2S]-[ferredoxin] + O2 + 2 H(+) = betaine aldehyde hydrate + 2 oxidized [2Fe-2S]-[ferredoxin] + H2O</text>
        <dbReference type="Rhea" id="RHEA:17769"/>
        <dbReference type="Rhea" id="RHEA-COMP:10000"/>
        <dbReference type="Rhea" id="RHEA-COMP:10001"/>
        <dbReference type="ChEBI" id="CHEBI:15354"/>
        <dbReference type="ChEBI" id="CHEBI:15377"/>
        <dbReference type="ChEBI" id="CHEBI:15378"/>
        <dbReference type="ChEBI" id="CHEBI:15379"/>
        <dbReference type="ChEBI" id="CHEBI:15870"/>
        <dbReference type="ChEBI" id="CHEBI:33737"/>
        <dbReference type="ChEBI" id="CHEBI:33738"/>
        <dbReference type="EC" id="1.14.15.7"/>
    </reaction>
</comment>
<dbReference type="EC" id="1.14.15.7" evidence="5"/>
<evidence type="ECO:0000256" key="14">
    <source>
        <dbReference type="SAM" id="MobiDB-lite"/>
    </source>
</evidence>
<sequence>MRIIVCGILSRFRTSVNLTRSYCTTKTSVGWKSNEAPCKRLSLNQKHFSEGISDYVTSEVLKFSPSIPVEEAITPPASWYTQPQFHNLDKASVFRKHWIPVGRVDQLEEPGQYIAGFITDDPYLVTRDESGKLQAFYNICRHHATLLVDDNSGTVSKFQCPYHGWTYTLSGRLAKATRLRGIKNFNAKNFGLIPLEVTTWGPLVFIKLSTEVTNSSDELGERLKEVKTRLDKMGLDNLRFVERRHYRVNCNWKVFIDNYLDGGYHVEYAHKDLAGLIEPKDYKTEVFDGFSIQSSSGYKGEKEGQDRIGSAVLFSHVYPNLFINRYGPWLDFNYTYPIDSENCEVVFDWYLEKDAMNELNSIEKEAKIAEDIKASEKVQDEDIVLCERVQKGLRSTSFEWGRYAPRVEQADHKFHVELATDYRDYIKHMRPEVLKHSSRPGSLKATERRPSSYAPNENLQNEVVKLQSQVEIEKKAKKEAEEKYKQIVSKLDVVQHRLIDRNKEVEEEREAKEEVMKSNKTLQLTINKMEQYLRKKSTGSRFESTNVVDVVDVDMGGKVDIENIIKTENELEEKSRQLQREKQANEILEKRCKLLEKILKENNIHIESNELDKLNTQFANTELDF</sequence>
<evidence type="ECO:0000256" key="10">
    <source>
        <dbReference type="ARBA" id="ARBA00023004"/>
    </source>
</evidence>
<evidence type="ECO:0000256" key="8">
    <source>
        <dbReference type="ARBA" id="ARBA00022723"/>
    </source>
</evidence>
<evidence type="ECO:0000256" key="1">
    <source>
        <dbReference type="ARBA" id="ARBA00001962"/>
    </source>
</evidence>
<accession>A0A6J8B800</accession>
<dbReference type="SUPFAM" id="SSF55961">
    <property type="entry name" value="Bet v1-like"/>
    <property type="match status" value="1"/>
</dbReference>
<evidence type="ECO:0000256" key="2">
    <source>
        <dbReference type="ARBA" id="ARBA00002149"/>
    </source>
</evidence>
<dbReference type="PROSITE" id="PS51296">
    <property type="entry name" value="RIESKE"/>
    <property type="match status" value="1"/>
</dbReference>
<feature type="domain" description="Rieske" evidence="15">
    <location>
        <begin position="98"/>
        <end position="206"/>
    </location>
</feature>
<dbReference type="GO" id="GO:0019133">
    <property type="term" value="F:choline monooxygenase activity"/>
    <property type="evidence" value="ECO:0007669"/>
    <property type="project" value="UniProtKB-EC"/>
</dbReference>
<dbReference type="InterPro" id="IPR036922">
    <property type="entry name" value="Rieske_2Fe-2S_sf"/>
</dbReference>
<comment type="similarity">
    <text evidence="4">Belongs to the choline monooxygenase family.</text>
</comment>
<organism evidence="16 17">
    <name type="scientific">Mytilus coruscus</name>
    <name type="common">Sea mussel</name>
    <dbReference type="NCBI Taxonomy" id="42192"/>
    <lineage>
        <taxon>Eukaryota</taxon>
        <taxon>Metazoa</taxon>
        <taxon>Spiralia</taxon>
        <taxon>Lophotrochozoa</taxon>
        <taxon>Mollusca</taxon>
        <taxon>Bivalvia</taxon>
        <taxon>Autobranchia</taxon>
        <taxon>Pteriomorphia</taxon>
        <taxon>Mytilida</taxon>
        <taxon>Mytiloidea</taxon>
        <taxon>Mytilidae</taxon>
        <taxon>Mytilinae</taxon>
        <taxon>Mytilus</taxon>
    </lineage>
</organism>
<evidence type="ECO:0000256" key="12">
    <source>
        <dbReference type="ARBA" id="ARBA00049097"/>
    </source>
</evidence>
<keyword evidence="10" id="KW-0408">Iron</keyword>
<dbReference type="Gene3D" id="3.90.380.10">
    <property type="entry name" value="Naphthalene 1,2-dioxygenase Alpha Subunit, Chain A, domain 1"/>
    <property type="match status" value="1"/>
</dbReference>
<evidence type="ECO:0000256" key="9">
    <source>
        <dbReference type="ARBA" id="ARBA00023002"/>
    </source>
</evidence>
<evidence type="ECO:0000256" key="5">
    <source>
        <dbReference type="ARBA" id="ARBA00012763"/>
    </source>
</evidence>
<evidence type="ECO:0000256" key="4">
    <source>
        <dbReference type="ARBA" id="ARBA00010848"/>
    </source>
</evidence>
<evidence type="ECO:0000313" key="16">
    <source>
        <dbReference type="EMBL" id="CAC5380025.1"/>
    </source>
</evidence>
<keyword evidence="13" id="KW-0175">Coiled coil</keyword>
<dbReference type="SUPFAM" id="SSF50022">
    <property type="entry name" value="ISP domain"/>
    <property type="match status" value="1"/>
</dbReference>
<dbReference type="AlphaFoldDB" id="A0A6J8B800"/>
<comment type="cofactor">
    <cofactor evidence="1">
        <name>Fe cation</name>
        <dbReference type="ChEBI" id="CHEBI:24875"/>
    </cofactor>
</comment>
<keyword evidence="9 16" id="KW-0560">Oxidoreductase</keyword>
<dbReference type="InterPro" id="IPR017941">
    <property type="entry name" value="Rieske_2Fe-2S"/>
</dbReference>
<dbReference type="Pfam" id="PF00848">
    <property type="entry name" value="Ring_hydroxyl_A"/>
    <property type="match status" value="1"/>
</dbReference>
<evidence type="ECO:0000256" key="6">
    <source>
        <dbReference type="ARBA" id="ARBA00014931"/>
    </source>
</evidence>
<feature type="coiled-coil region" evidence="13">
    <location>
        <begin position="456"/>
        <end position="515"/>
    </location>
</feature>
<dbReference type="PANTHER" id="PTHR43756:SF5">
    <property type="entry name" value="CHOLINE MONOOXYGENASE, CHLOROPLASTIC"/>
    <property type="match status" value="1"/>
</dbReference>
<keyword evidence="7" id="KW-0001">2Fe-2S</keyword>
<feature type="region of interest" description="Disordered" evidence="14">
    <location>
        <begin position="433"/>
        <end position="455"/>
    </location>
</feature>
<evidence type="ECO:0000256" key="13">
    <source>
        <dbReference type="SAM" id="Coils"/>
    </source>
</evidence>
<evidence type="ECO:0000313" key="17">
    <source>
        <dbReference type="Proteomes" id="UP000507470"/>
    </source>
</evidence>
<dbReference type="Pfam" id="PF00355">
    <property type="entry name" value="Rieske"/>
    <property type="match status" value="1"/>
</dbReference>
<name>A0A6J8B800_MYTCO</name>
<dbReference type="OrthoDB" id="426882at2759"/>
<evidence type="ECO:0000259" key="15">
    <source>
        <dbReference type="PROSITE" id="PS51296"/>
    </source>
</evidence>
<dbReference type="InterPro" id="IPR015879">
    <property type="entry name" value="Ring_hydroxy_dOase_asu_C_dom"/>
</dbReference>
<gene>
    <name evidence="16" type="ORF">MCOR_16019</name>
</gene>
<evidence type="ECO:0000256" key="3">
    <source>
        <dbReference type="ARBA" id="ARBA00004866"/>
    </source>
</evidence>
<feature type="coiled-coil region" evidence="13">
    <location>
        <begin position="561"/>
        <end position="598"/>
    </location>
</feature>
<dbReference type="Gene3D" id="2.102.10.10">
    <property type="entry name" value="Rieske [2Fe-2S] iron-sulphur domain"/>
    <property type="match status" value="1"/>
</dbReference>